<evidence type="ECO:0000313" key="3">
    <source>
        <dbReference type="Proteomes" id="UP000237271"/>
    </source>
</evidence>
<feature type="region of interest" description="Disordered" evidence="1">
    <location>
        <begin position="192"/>
        <end position="236"/>
    </location>
</feature>
<sequence>MSSDSSDSDSEYDSESSVSSSDDSDRGSGDEEEDNDQAGAEAAAKKERIHTDIDEMHRMMADMDAIKLRLQQRFATERQVRAERLAREGREREVQEAARRKAQENAHSRQVEASVQTEGDIAQQQMEVSQRNVCPPHLADSAGTGGSGTATLPAVDGGQGVVEAVPNKVKPAGLSLYDLVKTTGFDLSPKIPSPAHQADPPEILPMRSSHKHEQVSPFNHERQQSGEGRDWNCGGAQLSIDQDSVVGDVSDDVGYITPRQTTSMNSARSYQQLSEGDQSFQPSSYHDDENVSSVSNSLISSDDDNRSAVVPDLTQRQDHKFNAAALLNTSKRSLPSTTNYKDDSKTDEQREMEAIQ</sequence>
<feature type="compositionally biased region" description="Basic and acidic residues" evidence="1">
    <location>
        <begin position="86"/>
        <end position="110"/>
    </location>
</feature>
<dbReference type="EMBL" id="NCKW01001959">
    <property type="protein sequence ID" value="POM78596.1"/>
    <property type="molecule type" value="Genomic_DNA"/>
</dbReference>
<feature type="compositionally biased region" description="Low complexity" evidence="1">
    <location>
        <begin position="291"/>
        <end position="300"/>
    </location>
</feature>
<accession>A0A2P4YLC2</accession>
<keyword evidence="3" id="KW-1185">Reference proteome</keyword>
<feature type="compositionally biased region" description="Basic and acidic residues" evidence="1">
    <location>
        <begin position="43"/>
        <end position="55"/>
    </location>
</feature>
<proteinExistence type="predicted"/>
<comment type="caution">
    <text evidence="2">The sequence shown here is derived from an EMBL/GenBank/DDBJ whole genome shotgun (WGS) entry which is preliminary data.</text>
</comment>
<feature type="compositionally biased region" description="Polar residues" evidence="1">
    <location>
        <begin position="258"/>
        <end position="284"/>
    </location>
</feature>
<evidence type="ECO:0000313" key="2">
    <source>
        <dbReference type="EMBL" id="POM78596.1"/>
    </source>
</evidence>
<dbReference type="Proteomes" id="UP000237271">
    <property type="component" value="Unassembled WGS sequence"/>
</dbReference>
<feature type="compositionally biased region" description="Basic and acidic residues" evidence="1">
    <location>
        <begin position="211"/>
        <end position="230"/>
    </location>
</feature>
<feature type="compositionally biased region" description="Polar residues" evidence="1">
    <location>
        <begin position="327"/>
        <end position="339"/>
    </location>
</feature>
<dbReference type="AlphaFoldDB" id="A0A2P4YLC2"/>
<name>A0A2P4YLC2_9STRA</name>
<feature type="compositionally biased region" description="Basic and acidic residues" evidence="1">
    <location>
        <begin position="340"/>
        <end position="356"/>
    </location>
</feature>
<feature type="region of interest" description="Disordered" evidence="1">
    <location>
        <begin position="249"/>
        <end position="356"/>
    </location>
</feature>
<reference evidence="2 3" key="1">
    <citation type="journal article" date="2017" name="Genome Biol. Evol.">
        <title>Phytophthora megakarya and P. palmivora, closely related causal agents of cacao black pod rot, underwent increases in genome sizes and gene numbers by different mechanisms.</title>
        <authorList>
            <person name="Ali S.S."/>
            <person name="Shao J."/>
            <person name="Lary D.J."/>
            <person name="Kronmiller B."/>
            <person name="Shen D."/>
            <person name="Strem M.D."/>
            <person name="Amoako-Attah I."/>
            <person name="Akrofi A.Y."/>
            <person name="Begoude B.A."/>
            <person name="Ten Hoopen G.M."/>
            <person name="Coulibaly K."/>
            <person name="Kebe B.I."/>
            <person name="Melnick R.L."/>
            <person name="Guiltinan M.J."/>
            <person name="Tyler B.M."/>
            <person name="Meinhardt L.W."/>
            <person name="Bailey B.A."/>
        </authorList>
    </citation>
    <scope>NUCLEOTIDE SEQUENCE [LARGE SCALE GENOMIC DNA]</scope>
    <source>
        <strain evidence="3">sbr112.9</strain>
    </source>
</reference>
<organism evidence="2 3">
    <name type="scientific">Phytophthora palmivora</name>
    <dbReference type="NCBI Taxonomy" id="4796"/>
    <lineage>
        <taxon>Eukaryota</taxon>
        <taxon>Sar</taxon>
        <taxon>Stramenopiles</taxon>
        <taxon>Oomycota</taxon>
        <taxon>Peronosporomycetes</taxon>
        <taxon>Peronosporales</taxon>
        <taxon>Peronosporaceae</taxon>
        <taxon>Phytophthora</taxon>
    </lineage>
</organism>
<feature type="region of interest" description="Disordered" evidence="1">
    <location>
        <begin position="86"/>
        <end position="119"/>
    </location>
</feature>
<dbReference type="OrthoDB" id="128797at2759"/>
<feature type="region of interest" description="Disordered" evidence="1">
    <location>
        <begin position="1"/>
        <end position="55"/>
    </location>
</feature>
<protein>
    <submittedName>
        <fullName evidence="2">Uncharacterized protein</fullName>
    </submittedName>
</protein>
<feature type="compositionally biased region" description="Acidic residues" evidence="1">
    <location>
        <begin position="1"/>
        <end position="14"/>
    </location>
</feature>
<evidence type="ECO:0000256" key="1">
    <source>
        <dbReference type="SAM" id="MobiDB-lite"/>
    </source>
</evidence>
<gene>
    <name evidence="2" type="ORF">PHPALM_3852</name>
</gene>